<name>A0ACC2V275_9TREE</name>
<accession>A0ACC2V275</accession>
<reference evidence="1" key="1">
    <citation type="submission" date="2023-04" db="EMBL/GenBank/DDBJ databases">
        <title>Draft Genome sequencing of Naganishia species isolated from polar environments using Oxford Nanopore Technology.</title>
        <authorList>
            <person name="Leo P."/>
            <person name="Venkateswaran K."/>
        </authorList>
    </citation>
    <scope>NUCLEOTIDE SEQUENCE</scope>
    <source>
        <strain evidence="1">MNA-CCFEE 5261</strain>
    </source>
</reference>
<sequence length="237" mass="25845">MSGRHWFTRGPDHSNPFCPAQVDISYILHKDAVAVITGAASGIGLAAAKTFASKGMKVFLADIHAEHLAAARDQVEAVIAGDAACGGEVETMVVDVSKLEDVVALKDKVMELWGEVAILMNNASIVSIFLSTLLHSTLADKTFRRAHQAARFESAPTFSLTKSPDQLVQDWNKVMDVNYQGVLHGTAVFAPIMHVPFSLILRHPPARTVRTIRTDPISPVFCKKGESRESELHREYG</sequence>
<gene>
    <name evidence="1" type="ORF">QFC19_008469</name>
</gene>
<protein>
    <submittedName>
        <fullName evidence="1">Uncharacterized protein</fullName>
    </submittedName>
</protein>
<dbReference type="Proteomes" id="UP001241377">
    <property type="component" value="Unassembled WGS sequence"/>
</dbReference>
<proteinExistence type="predicted"/>
<dbReference type="EMBL" id="JASBWR010000127">
    <property type="protein sequence ID" value="KAJ9093126.1"/>
    <property type="molecule type" value="Genomic_DNA"/>
</dbReference>
<organism evidence="1 2">
    <name type="scientific">Naganishia cerealis</name>
    <dbReference type="NCBI Taxonomy" id="610337"/>
    <lineage>
        <taxon>Eukaryota</taxon>
        <taxon>Fungi</taxon>
        <taxon>Dikarya</taxon>
        <taxon>Basidiomycota</taxon>
        <taxon>Agaricomycotina</taxon>
        <taxon>Tremellomycetes</taxon>
        <taxon>Filobasidiales</taxon>
        <taxon>Filobasidiaceae</taxon>
        <taxon>Naganishia</taxon>
    </lineage>
</organism>
<evidence type="ECO:0000313" key="2">
    <source>
        <dbReference type="Proteomes" id="UP001241377"/>
    </source>
</evidence>
<comment type="caution">
    <text evidence="1">The sequence shown here is derived from an EMBL/GenBank/DDBJ whole genome shotgun (WGS) entry which is preliminary data.</text>
</comment>
<evidence type="ECO:0000313" key="1">
    <source>
        <dbReference type="EMBL" id="KAJ9093126.1"/>
    </source>
</evidence>
<keyword evidence="2" id="KW-1185">Reference proteome</keyword>